<accession>A0A538SMT0</accession>
<feature type="region of interest" description="Disordered" evidence="1">
    <location>
        <begin position="79"/>
        <end position="99"/>
    </location>
</feature>
<evidence type="ECO:0000256" key="1">
    <source>
        <dbReference type="SAM" id="MobiDB-lite"/>
    </source>
</evidence>
<dbReference type="SUPFAM" id="SSF52833">
    <property type="entry name" value="Thioredoxin-like"/>
    <property type="match status" value="1"/>
</dbReference>
<evidence type="ECO:0000313" key="2">
    <source>
        <dbReference type="EMBL" id="TMQ52683.1"/>
    </source>
</evidence>
<evidence type="ECO:0000313" key="3">
    <source>
        <dbReference type="Proteomes" id="UP000320184"/>
    </source>
</evidence>
<name>A0A538SMT0_UNCEI</name>
<dbReference type="InterPro" id="IPR036249">
    <property type="entry name" value="Thioredoxin-like_sf"/>
</dbReference>
<gene>
    <name evidence="2" type="ORF">E6K73_02290</name>
</gene>
<dbReference type="InterPro" id="IPR011990">
    <property type="entry name" value="TPR-like_helical_dom_sf"/>
</dbReference>
<dbReference type="Gene3D" id="3.40.30.10">
    <property type="entry name" value="Glutaredoxin"/>
    <property type="match status" value="1"/>
</dbReference>
<comment type="caution">
    <text evidence="2">The sequence shown here is derived from an EMBL/GenBank/DDBJ whole genome shotgun (WGS) entry which is preliminary data.</text>
</comment>
<dbReference type="AlphaFoldDB" id="A0A538SMT0"/>
<feature type="region of interest" description="Disordered" evidence="1">
    <location>
        <begin position="359"/>
        <end position="392"/>
    </location>
</feature>
<dbReference type="EMBL" id="VBOT01000029">
    <property type="protein sequence ID" value="TMQ52683.1"/>
    <property type="molecule type" value="Genomic_DNA"/>
</dbReference>
<sequence>MRAFVFTDKSLASEAGRFVWLEIDTEKSRNAPFRKQFPIEALPTFLIVDPAEQNVALRWVGGATASQLRRLLDDGRLAVAGGGPEPAGRAGASSGDRPPEADRLLLRADALYGQGDNAGAAKAYQEALAAAPEGWGRYGRTVESLLFALQRTQASEEAAKLAREAYPRLRSTPSAANVAASGLDAALELPAESAARQELVAALEADAREVVADTTAPMAADDRSGAFGSLLDAREDAKDDQGAKQVASEWAAFLEREAARARTPEERAVFDPHRLSAYLKLGEPKRAIPMLEASERDLPGDYNPPARLAVALKAMKRWDDALAASDRALSKAYGPRRLGILQTRADIYSGRGDAGSARRTLEEALSAAEAMPEGQRSESTIASIKKKLQASP</sequence>
<dbReference type="Proteomes" id="UP000320184">
    <property type="component" value="Unassembled WGS sequence"/>
</dbReference>
<proteinExistence type="predicted"/>
<reference evidence="2 3" key="1">
    <citation type="journal article" date="2019" name="Nat. Microbiol.">
        <title>Mediterranean grassland soil C-N compound turnover is dependent on rainfall and depth, and is mediated by genomically divergent microorganisms.</title>
        <authorList>
            <person name="Diamond S."/>
            <person name="Andeer P.F."/>
            <person name="Li Z."/>
            <person name="Crits-Christoph A."/>
            <person name="Burstein D."/>
            <person name="Anantharaman K."/>
            <person name="Lane K.R."/>
            <person name="Thomas B.C."/>
            <person name="Pan C."/>
            <person name="Northen T.R."/>
            <person name="Banfield J.F."/>
        </authorList>
    </citation>
    <scope>NUCLEOTIDE SEQUENCE [LARGE SCALE GENOMIC DNA]</scope>
    <source>
        <strain evidence="2">WS_3</strain>
    </source>
</reference>
<organism evidence="2 3">
    <name type="scientific">Eiseniibacteriota bacterium</name>
    <dbReference type="NCBI Taxonomy" id="2212470"/>
    <lineage>
        <taxon>Bacteria</taxon>
        <taxon>Candidatus Eiseniibacteriota</taxon>
    </lineage>
</organism>
<feature type="compositionally biased region" description="Low complexity" evidence="1">
    <location>
        <begin position="86"/>
        <end position="95"/>
    </location>
</feature>
<dbReference type="SUPFAM" id="SSF48452">
    <property type="entry name" value="TPR-like"/>
    <property type="match status" value="1"/>
</dbReference>
<protein>
    <submittedName>
        <fullName evidence="2">Thiol reductase thioredoxin</fullName>
    </submittedName>
</protein>
<dbReference type="Gene3D" id="1.25.40.10">
    <property type="entry name" value="Tetratricopeptide repeat domain"/>
    <property type="match status" value="1"/>
</dbReference>
<dbReference type="CDD" id="cd02947">
    <property type="entry name" value="TRX_family"/>
    <property type="match status" value="1"/>
</dbReference>